<sequence>MGTASSQVLTRFSNGIDNATDAIDNLRQTINGLSNDIKDLQERFRYRESILMRMMEDNQRCCKETSMATLGAFRRIELKINSAQETEESNHKHIEQALASMESRIEQRLKSLVPFATHSSQQTQWQWQRTSTSRKRGADVHDEYDEAEADIKVAAETHLAKRHSARPSVDSREAIDNASSYSLEFVSQQHPSGNPSTHSDVSSSIRFPENLARGGDQADTEDAASPEGHLGTSPPLEAHAEEEYDDYGEEFSLEDNDADDEEEEIVDASVSSESTGEPPAPQSGSTLRHSLRLRRHGPQ</sequence>
<accession>A0A9P6QMA5</accession>
<organism evidence="3 4">
    <name type="scientific">Actinomortierella ambigua</name>
    <dbReference type="NCBI Taxonomy" id="1343610"/>
    <lineage>
        <taxon>Eukaryota</taxon>
        <taxon>Fungi</taxon>
        <taxon>Fungi incertae sedis</taxon>
        <taxon>Mucoromycota</taxon>
        <taxon>Mortierellomycotina</taxon>
        <taxon>Mortierellomycetes</taxon>
        <taxon>Mortierellales</taxon>
        <taxon>Mortierellaceae</taxon>
        <taxon>Actinomortierella</taxon>
    </lineage>
</organism>
<evidence type="ECO:0000313" key="3">
    <source>
        <dbReference type="EMBL" id="KAG0268931.1"/>
    </source>
</evidence>
<feature type="region of interest" description="Disordered" evidence="2">
    <location>
        <begin position="120"/>
        <end position="143"/>
    </location>
</feature>
<keyword evidence="1" id="KW-0175">Coiled coil</keyword>
<evidence type="ECO:0000313" key="4">
    <source>
        <dbReference type="Proteomes" id="UP000807716"/>
    </source>
</evidence>
<keyword evidence="4" id="KW-1185">Reference proteome</keyword>
<comment type="caution">
    <text evidence="3">The sequence shown here is derived from an EMBL/GenBank/DDBJ whole genome shotgun (WGS) entry which is preliminary data.</text>
</comment>
<dbReference type="OrthoDB" id="10647833at2759"/>
<feature type="region of interest" description="Disordered" evidence="2">
    <location>
        <begin position="210"/>
        <end position="299"/>
    </location>
</feature>
<reference evidence="3" key="1">
    <citation type="journal article" date="2020" name="Fungal Divers.">
        <title>Resolving the Mortierellaceae phylogeny through synthesis of multi-gene phylogenetics and phylogenomics.</title>
        <authorList>
            <person name="Vandepol N."/>
            <person name="Liber J."/>
            <person name="Desiro A."/>
            <person name="Na H."/>
            <person name="Kennedy M."/>
            <person name="Barry K."/>
            <person name="Grigoriev I.V."/>
            <person name="Miller A.N."/>
            <person name="O'Donnell K."/>
            <person name="Stajich J.E."/>
            <person name="Bonito G."/>
        </authorList>
    </citation>
    <scope>NUCLEOTIDE SEQUENCE</scope>
    <source>
        <strain evidence="3">BC1065</strain>
    </source>
</reference>
<protein>
    <submittedName>
        <fullName evidence="3">Uncharacterized protein</fullName>
    </submittedName>
</protein>
<name>A0A9P6QMA5_9FUNG</name>
<gene>
    <name evidence="3" type="ORF">DFQ27_005226</name>
</gene>
<feature type="compositionally biased region" description="Low complexity" evidence="2">
    <location>
        <begin position="120"/>
        <end position="131"/>
    </location>
</feature>
<evidence type="ECO:0000256" key="2">
    <source>
        <dbReference type="SAM" id="MobiDB-lite"/>
    </source>
</evidence>
<dbReference type="EMBL" id="JAAAJB010000037">
    <property type="protein sequence ID" value="KAG0268931.1"/>
    <property type="molecule type" value="Genomic_DNA"/>
</dbReference>
<proteinExistence type="predicted"/>
<feature type="compositionally biased region" description="Acidic residues" evidence="2">
    <location>
        <begin position="240"/>
        <end position="266"/>
    </location>
</feature>
<evidence type="ECO:0000256" key="1">
    <source>
        <dbReference type="SAM" id="Coils"/>
    </source>
</evidence>
<feature type="compositionally biased region" description="Basic residues" evidence="2">
    <location>
        <begin position="289"/>
        <end position="299"/>
    </location>
</feature>
<dbReference type="AlphaFoldDB" id="A0A9P6QMA5"/>
<feature type="coiled-coil region" evidence="1">
    <location>
        <begin position="16"/>
        <end position="43"/>
    </location>
</feature>
<dbReference type="Proteomes" id="UP000807716">
    <property type="component" value="Unassembled WGS sequence"/>
</dbReference>